<dbReference type="OrthoDB" id="3800470at2759"/>
<dbReference type="Proteomes" id="UP000800038">
    <property type="component" value="Unassembled WGS sequence"/>
</dbReference>
<sequence>MHGRSIFLVASLLLPIIASPAPVNHVTPRENSAIERRNNFSMAQLYRDLLKRAPLIEALPEEALYDVIHESKRSVSEETEDGDDDDDEFEASSEIPDRRRVKAAGGGPGKRRVKAAGGGPGKRRVKAAGGGPGKIRVKAAGGGPGKRRVKAAGGGPGKRRIKAAGGGPGR</sequence>
<accession>A0A6A5SWC5</accession>
<dbReference type="AlphaFoldDB" id="A0A6A5SWC5"/>
<gene>
    <name evidence="3" type="ORF">EJ02DRAFT_509707</name>
</gene>
<dbReference type="EMBL" id="ML976012">
    <property type="protein sequence ID" value="KAF1944985.1"/>
    <property type="molecule type" value="Genomic_DNA"/>
</dbReference>
<keyword evidence="2" id="KW-0732">Signal</keyword>
<evidence type="ECO:0000313" key="4">
    <source>
        <dbReference type="Proteomes" id="UP000800038"/>
    </source>
</evidence>
<feature type="chain" id="PRO_5025330819" evidence="2">
    <location>
        <begin position="21"/>
        <end position="170"/>
    </location>
</feature>
<feature type="compositionally biased region" description="Acidic residues" evidence="1">
    <location>
        <begin position="77"/>
        <end position="91"/>
    </location>
</feature>
<reference evidence="3" key="1">
    <citation type="journal article" date="2020" name="Stud. Mycol.">
        <title>101 Dothideomycetes genomes: a test case for predicting lifestyles and emergence of pathogens.</title>
        <authorList>
            <person name="Haridas S."/>
            <person name="Albert R."/>
            <person name="Binder M."/>
            <person name="Bloem J."/>
            <person name="Labutti K."/>
            <person name="Salamov A."/>
            <person name="Andreopoulos B."/>
            <person name="Baker S."/>
            <person name="Barry K."/>
            <person name="Bills G."/>
            <person name="Bluhm B."/>
            <person name="Cannon C."/>
            <person name="Castanera R."/>
            <person name="Culley D."/>
            <person name="Daum C."/>
            <person name="Ezra D."/>
            <person name="Gonzalez J."/>
            <person name="Henrissat B."/>
            <person name="Kuo A."/>
            <person name="Liang C."/>
            <person name="Lipzen A."/>
            <person name="Lutzoni F."/>
            <person name="Magnuson J."/>
            <person name="Mondo S."/>
            <person name="Nolan M."/>
            <person name="Ohm R."/>
            <person name="Pangilinan J."/>
            <person name="Park H.-J."/>
            <person name="Ramirez L."/>
            <person name="Alfaro M."/>
            <person name="Sun H."/>
            <person name="Tritt A."/>
            <person name="Yoshinaga Y."/>
            <person name="Zwiers L.-H."/>
            <person name="Turgeon B."/>
            <person name="Goodwin S."/>
            <person name="Spatafora J."/>
            <person name="Crous P."/>
            <person name="Grigoriev I."/>
        </authorList>
    </citation>
    <scope>NUCLEOTIDE SEQUENCE</scope>
    <source>
        <strain evidence="3">CBS 161.51</strain>
    </source>
</reference>
<name>A0A6A5SWC5_9PLEO</name>
<proteinExistence type="predicted"/>
<protein>
    <submittedName>
        <fullName evidence="3">Uncharacterized protein</fullName>
    </submittedName>
</protein>
<evidence type="ECO:0000313" key="3">
    <source>
        <dbReference type="EMBL" id="KAF1944985.1"/>
    </source>
</evidence>
<evidence type="ECO:0000256" key="1">
    <source>
        <dbReference type="SAM" id="MobiDB-lite"/>
    </source>
</evidence>
<evidence type="ECO:0000256" key="2">
    <source>
        <dbReference type="SAM" id="SignalP"/>
    </source>
</evidence>
<feature type="region of interest" description="Disordered" evidence="1">
    <location>
        <begin position="68"/>
        <end position="170"/>
    </location>
</feature>
<organism evidence="3 4">
    <name type="scientific">Clathrospora elynae</name>
    <dbReference type="NCBI Taxonomy" id="706981"/>
    <lineage>
        <taxon>Eukaryota</taxon>
        <taxon>Fungi</taxon>
        <taxon>Dikarya</taxon>
        <taxon>Ascomycota</taxon>
        <taxon>Pezizomycotina</taxon>
        <taxon>Dothideomycetes</taxon>
        <taxon>Pleosporomycetidae</taxon>
        <taxon>Pleosporales</taxon>
        <taxon>Diademaceae</taxon>
        <taxon>Clathrospora</taxon>
    </lineage>
</organism>
<feature type="signal peptide" evidence="2">
    <location>
        <begin position="1"/>
        <end position="20"/>
    </location>
</feature>
<keyword evidence="4" id="KW-1185">Reference proteome</keyword>